<sequence>MSRTSFRTRLALASGSALLLAALATGCGAISSMLDGSGNGGRGGSGTDGDTASVFDLAVGDCLNEPEASDGEIYDVEIVPCADLHDYEVYHDYALDLGASWPGKADIEADAQATCAEEFETFVGVPFNESAALWYSYYSPTETSWEQGDDKIQCLVYEASDDEGASLVEVEGTLEGSKR</sequence>
<feature type="chain" id="PRO_5036972826" description="Septum formation-related domain-containing protein" evidence="1">
    <location>
        <begin position="30"/>
        <end position="179"/>
    </location>
</feature>
<accession>A0A916YC38</accession>
<dbReference type="PROSITE" id="PS51257">
    <property type="entry name" value="PROKAR_LIPOPROTEIN"/>
    <property type="match status" value="1"/>
</dbReference>
<evidence type="ECO:0000256" key="1">
    <source>
        <dbReference type="SAM" id="SignalP"/>
    </source>
</evidence>
<feature type="domain" description="Septum formation-related" evidence="2">
    <location>
        <begin position="60"/>
        <end position="176"/>
    </location>
</feature>
<evidence type="ECO:0000313" key="4">
    <source>
        <dbReference type="Proteomes" id="UP000633205"/>
    </source>
</evidence>
<dbReference type="AlphaFoldDB" id="A0A916YC38"/>
<proteinExistence type="predicted"/>
<evidence type="ECO:0000313" key="3">
    <source>
        <dbReference type="EMBL" id="GGD39028.1"/>
    </source>
</evidence>
<dbReference type="RefSeq" id="WP_188712073.1">
    <property type="nucleotide sequence ID" value="NZ_BMHO01000001.1"/>
</dbReference>
<dbReference type="EMBL" id="BMHO01000001">
    <property type="protein sequence ID" value="GGD39028.1"/>
    <property type="molecule type" value="Genomic_DNA"/>
</dbReference>
<reference evidence="3" key="1">
    <citation type="journal article" date="2014" name="Int. J. Syst. Evol. Microbiol.">
        <title>Complete genome sequence of Corynebacterium casei LMG S-19264T (=DSM 44701T), isolated from a smear-ripened cheese.</title>
        <authorList>
            <consortium name="US DOE Joint Genome Institute (JGI-PGF)"/>
            <person name="Walter F."/>
            <person name="Albersmeier A."/>
            <person name="Kalinowski J."/>
            <person name="Ruckert C."/>
        </authorList>
    </citation>
    <scope>NUCLEOTIDE SEQUENCE</scope>
    <source>
        <strain evidence="3">CGMCC 1.15152</strain>
    </source>
</reference>
<keyword evidence="1" id="KW-0732">Signal</keyword>
<dbReference type="InterPro" id="IPR026004">
    <property type="entry name" value="Septum_form"/>
</dbReference>
<feature type="signal peptide" evidence="1">
    <location>
        <begin position="1"/>
        <end position="29"/>
    </location>
</feature>
<comment type="caution">
    <text evidence="3">The sequence shown here is derived from an EMBL/GenBank/DDBJ whole genome shotgun (WGS) entry which is preliminary data.</text>
</comment>
<gene>
    <name evidence="3" type="ORF">GCM10010915_19760</name>
</gene>
<protein>
    <recommendedName>
        <fullName evidence="2">Septum formation-related domain-containing protein</fullName>
    </recommendedName>
</protein>
<name>A0A916YC38_9MICO</name>
<dbReference type="Pfam" id="PF13845">
    <property type="entry name" value="Septum_form"/>
    <property type="match status" value="1"/>
</dbReference>
<organism evidence="3 4">
    <name type="scientific">Microbacterium faecale</name>
    <dbReference type="NCBI Taxonomy" id="1804630"/>
    <lineage>
        <taxon>Bacteria</taxon>
        <taxon>Bacillati</taxon>
        <taxon>Actinomycetota</taxon>
        <taxon>Actinomycetes</taxon>
        <taxon>Micrococcales</taxon>
        <taxon>Microbacteriaceae</taxon>
        <taxon>Microbacterium</taxon>
    </lineage>
</organism>
<dbReference type="Proteomes" id="UP000633205">
    <property type="component" value="Unassembled WGS sequence"/>
</dbReference>
<evidence type="ECO:0000259" key="2">
    <source>
        <dbReference type="Pfam" id="PF13845"/>
    </source>
</evidence>
<reference evidence="3" key="2">
    <citation type="submission" date="2020-09" db="EMBL/GenBank/DDBJ databases">
        <authorList>
            <person name="Sun Q."/>
            <person name="Zhou Y."/>
        </authorList>
    </citation>
    <scope>NUCLEOTIDE SEQUENCE</scope>
    <source>
        <strain evidence="3">CGMCC 1.15152</strain>
    </source>
</reference>
<keyword evidence="4" id="KW-1185">Reference proteome</keyword>